<proteinExistence type="predicted"/>
<name>A0A6T6XJM0_9EUKA</name>
<keyword evidence="1" id="KW-0472">Membrane</keyword>
<accession>A0A6T6XJM0</accession>
<evidence type="ECO:0000313" key="3">
    <source>
        <dbReference type="EMBL" id="CAD8458789.1"/>
    </source>
</evidence>
<gene>
    <name evidence="2" type="ORF">LAMO00422_LOCUS17739</name>
    <name evidence="3" type="ORF">LAMO00422_LOCUS17740</name>
</gene>
<dbReference type="AlphaFoldDB" id="A0A6T6XJM0"/>
<keyword evidence="1" id="KW-0812">Transmembrane</keyword>
<sequence length="424" mass="48510">MTAKAGEEKDSKGRFPLKEEMKSLRDLIEKEKCEAVYFLNHHELTGPPAETMRTQIKHLMQLEEDLKEIESAPEYRGYCGQTARFFAVSTLGAFGAGVSSVIGNTALTLIVSIMFLVILSVVWLTWEQLCCRDTPKQQLRHARAYFHHIRSIRIGQMRNNRKWEVTSSALSSHPRAQAFWRDAFGFDVIRVPWLRFSKELLNALVMDAPSTHEEPAKVVDVLWKNKIAAVKLIKVCAGEASPYVDPLRFRGILCKLGPFESMLSNILDFLNGHNEFAPWFFPVALTQRDLLALGEKWKDEELPWMSFFVHPAPLKSHFEDHAFRLVRYTKSSMKFAGDHIYRSSLGYHVSMTGTEIKKVFRHEARILHAVAEVTGFPENVLDILVDQISVAPPVFDLVGDLIAFYRNQNKLSVPVPFLKQFRFT</sequence>
<feature type="transmembrane region" description="Helical" evidence="1">
    <location>
        <begin position="106"/>
        <end position="126"/>
    </location>
</feature>
<evidence type="ECO:0000256" key="1">
    <source>
        <dbReference type="SAM" id="Phobius"/>
    </source>
</evidence>
<protein>
    <submittedName>
        <fullName evidence="2">Uncharacterized protein</fullName>
    </submittedName>
</protein>
<keyword evidence="1" id="KW-1133">Transmembrane helix</keyword>
<dbReference type="EMBL" id="HBEM01026093">
    <property type="protein sequence ID" value="CAD8458789.1"/>
    <property type="molecule type" value="Transcribed_RNA"/>
</dbReference>
<evidence type="ECO:0000313" key="2">
    <source>
        <dbReference type="EMBL" id="CAD8458788.1"/>
    </source>
</evidence>
<organism evidence="2">
    <name type="scientific">Amorphochlora amoebiformis</name>
    <dbReference type="NCBI Taxonomy" id="1561963"/>
    <lineage>
        <taxon>Eukaryota</taxon>
        <taxon>Sar</taxon>
        <taxon>Rhizaria</taxon>
        <taxon>Cercozoa</taxon>
        <taxon>Chlorarachniophyceae</taxon>
        <taxon>Amorphochlora</taxon>
    </lineage>
</organism>
<reference evidence="2" key="1">
    <citation type="submission" date="2021-01" db="EMBL/GenBank/DDBJ databases">
        <authorList>
            <person name="Corre E."/>
            <person name="Pelletier E."/>
            <person name="Niang G."/>
            <person name="Scheremetjew M."/>
            <person name="Finn R."/>
            <person name="Kale V."/>
            <person name="Holt S."/>
            <person name="Cochrane G."/>
            <person name="Meng A."/>
            <person name="Brown T."/>
            <person name="Cohen L."/>
        </authorList>
    </citation>
    <scope>NUCLEOTIDE SEQUENCE</scope>
    <source>
        <strain evidence="2">CCMP2058</strain>
    </source>
</reference>
<dbReference type="EMBL" id="HBEM01026091">
    <property type="protein sequence ID" value="CAD8458788.1"/>
    <property type="molecule type" value="Transcribed_RNA"/>
</dbReference>